<feature type="coiled-coil region" evidence="1">
    <location>
        <begin position="63"/>
        <end position="90"/>
    </location>
</feature>
<accession>A0A4R1PLT7</accession>
<evidence type="ECO:0000256" key="1">
    <source>
        <dbReference type="SAM" id="Coils"/>
    </source>
</evidence>
<evidence type="ECO:0000313" key="2">
    <source>
        <dbReference type="EMBL" id="TCL32196.1"/>
    </source>
</evidence>
<comment type="caution">
    <text evidence="2">The sequence shown here is derived from an EMBL/GenBank/DDBJ whole genome shotgun (WGS) entry which is preliminary data.</text>
</comment>
<reference evidence="2 3" key="1">
    <citation type="submission" date="2019-03" db="EMBL/GenBank/DDBJ databases">
        <title>Genomic Encyclopedia of Type Strains, Phase IV (KMG-IV): sequencing the most valuable type-strain genomes for metagenomic binning, comparative biology and taxonomic classification.</title>
        <authorList>
            <person name="Goeker M."/>
        </authorList>
    </citation>
    <scope>NUCLEOTIDE SEQUENCE [LARGE SCALE GENOMIC DNA]</scope>
    <source>
        <strain evidence="2 3">DSM 15969</strain>
    </source>
</reference>
<gene>
    <name evidence="2" type="ORF">EV210_12316</name>
</gene>
<dbReference type="EMBL" id="SLUI01000023">
    <property type="protein sequence ID" value="TCL32196.1"/>
    <property type="molecule type" value="Genomic_DNA"/>
</dbReference>
<proteinExistence type="predicted"/>
<keyword evidence="1" id="KW-0175">Coiled coil</keyword>
<dbReference type="Proteomes" id="UP000295063">
    <property type="component" value="Unassembled WGS sequence"/>
</dbReference>
<sequence length="93" mass="10869">MDNVTNWTRDLASLEPLEEYENRYVQCNLAPLLLSPELAQDIVSLHDPQNEDNFNLLIISLLADTIKQRKLAIKEEAEKLRNELNYLLKKFNN</sequence>
<protein>
    <submittedName>
        <fullName evidence="2">Uncharacterized protein</fullName>
    </submittedName>
</protein>
<dbReference type="AlphaFoldDB" id="A0A4R1PLT7"/>
<organism evidence="2 3">
    <name type="scientific">Anaerospora hongkongensis</name>
    <dbReference type="NCBI Taxonomy" id="244830"/>
    <lineage>
        <taxon>Bacteria</taxon>
        <taxon>Bacillati</taxon>
        <taxon>Bacillota</taxon>
        <taxon>Negativicutes</taxon>
        <taxon>Selenomonadales</taxon>
        <taxon>Sporomusaceae</taxon>
        <taxon>Anaerospora</taxon>
    </lineage>
</organism>
<dbReference type="RefSeq" id="WP_132083502.1">
    <property type="nucleotide sequence ID" value="NZ_SLUI01000023.1"/>
</dbReference>
<keyword evidence="3" id="KW-1185">Reference proteome</keyword>
<name>A0A4R1PLT7_9FIRM</name>
<evidence type="ECO:0000313" key="3">
    <source>
        <dbReference type="Proteomes" id="UP000295063"/>
    </source>
</evidence>